<evidence type="ECO:0000256" key="5">
    <source>
        <dbReference type="PROSITE-ProRule" id="PRU00201"/>
    </source>
</evidence>
<dbReference type="SUPFAM" id="SSF49417">
    <property type="entry name" value="p53-like transcription factors"/>
    <property type="match status" value="2"/>
</dbReference>
<sequence length="625" mass="71556">MNLILKFSDTMSNIQVTSINIEKWREAAQKEGVAILNVAQGQDEMKKHLEFSYNLTGLEENEMYKISLGFHPEPNKTFRKDSKNKTYVESRNKHGPMDFTPTILDFFPNPQKGRDWMSSAICIPNIWFKRPRGNMKGEYTVILNNTWKYKVKIRVQKPGESYVDYDVPEQEFIVVHRTKSPPNLPRPRPETQPKRKHDEQFLQQRIGARQVSNPQPVNNEQRQPQTVDGPVVVVPPIKDTMSNIEVRCTTKEEWKEKGGGEVDEDTIDIESINHPKYAAIILNKFPPENLGFEYEVTGLEEDIHYEMELLFDPSKNSHLRFTSHTAETFRIQLLKSGDDEQVDTRVRQVSHRQKAQPGSYWKKSKVNFDKLWFRKGHYFGDAPADAKYDVDLTSSRMYQVKLRIRKEGDEENTFAIVHQKFVACSRKFKSKSQKNKTNADSDADTDTIPQKRHGMMPSTSDNSVMPLLDLPELQALGAFPSTGNCFQLHQMNLMPALQTFVANTNFQTLRGRIPEPLSQQGAGPFLNTQHVNTEQNQPETMPSRSDNFEFSLSPLFELQIANGMLPHIDPEFAYSVAQALHSISNQPQAGQVLNFPPPVNIIQPQVVVNPVEEPPINPEPEQESP</sequence>
<dbReference type="PROSITE" id="PS50252">
    <property type="entry name" value="TBOX_3"/>
    <property type="match status" value="2"/>
</dbReference>
<evidence type="ECO:0000256" key="3">
    <source>
        <dbReference type="ARBA" id="ARBA00023163"/>
    </source>
</evidence>
<dbReference type="AlphaFoldDB" id="A0AAE9D458"/>
<evidence type="ECO:0000256" key="4">
    <source>
        <dbReference type="ARBA" id="ARBA00023242"/>
    </source>
</evidence>
<evidence type="ECO:0000259" key="7">
    <source>
        <dbReference type="PROSITE" id="PS50252"/>
    </source>
</evidence>
<accession>A0AAE9D458</accession>
<feature type="region of interest" description="Disordered" evidence="6">
    <location>
        <begin position="432"/>
        <end position="461"/>
    </location>
</feature>
<feature type="domain" description="T-box" evidence="7">
    <location>
        <begin position="292"/>
        <end position="425"/>
    </location>
</feature>
<proteinExistence type="predicted"/>
<feature type="region of interest" description="Disordered" evidence="6">
    <location>
        <begin position="177"/>
        <end position="233"/>
    </location>
</feature>
<dbReference type="GO" id="GO:0005634">
    <property type="term" value="C:nucleus"/>
    <property type="evidence" value="ECO:0007669"/>
    <property type="project" value="UniProtKB-SubCell"/>
</dbReference>
<dbReference type="InterPro" id="IPR036960">
    <property type="entry name" value="T-box_sf"/>
</dbReference>
<dbReference type="Gene3D" id="2.60.40.820">
    <property type="entry name" value="Transcription factor, T-box"/>
    <property type="match status" value="2"/>
</dbReference>
<dbReference type="GO" id="GO:0045893">
    <property type="term" value="P:positive regulation of DNA-templated transcription"/>
    <property type="evidence" value="ECO:0007669"/>
    <property type="project" value="InterPro"/>
</dbReference>
<protein>
    <recommendedName>
        <fullName evidence="7">T-box domain-containing protein</fullName>
    </recommendedName>
</protein>
<comment type="subcellular location">
    <subcellularLocation>
        <location evidence="5">Nucleus</location>
    </subcellularLocation>
</comment>
<dbReference type="EMBL" id="CP090894">
    <property type="protein sequence ID" value="ULT93967.1"/>
    <property type="molecule type" value="Genomic_DNA"/>
</dbReference>
<feature type="compositionally biased region" description="Polar residues" evidence="6">
    <location>
        <begin position="210"/>
        <end position="226"/>
    </location>
</feature>
<evidence type="ECO:0000256" key="6">
    <source>
        <dbReference type="SAM" id="MobiDB-lite"/>
    </source>
</evidence>
<keyword evidence="1" id="KW-0805">Transcription regulation</keyword>
<evidence type="ECO:0000313" key="9">
    <source>
        <dbReference type="Proteomes" id="UP000827892"/>
    </source>
</evidence>
<evidence type="ECO:0000313" key="8">
    <source>
        <dbReference type="EMBL" id="ULT93967.1"/>
    </source>
</evidence>
<organism evidence="8 9">
    <name type="scientific">Caenorhabditis briggsae</name>
    <dbReference type="NCBI Taxonomy" id="6238"/>
    <lineage>
        <taxon>Eukaryota</taxon>
        <taxon>Metazoa</taxon>
        <taxon>Ecdysozoa</taxon>
        <taxon>Nematoda</taxon>
        <taxon>Chromadorea</taxon>
        <taxon>Rhabditida</taxon>
        <taxon>Rhabditina</taxon>
        <taxon>Rhabditomorpha</taxon>
        <taxon>Rhabditoidea</taxon>
        <taxon>Rhabditidae</taxon>
        <taxon>Peloderinae</taxon>
        <taxon>Caenorhabditis</taxon>
    </lineage>
</organism>
<dbReference type="GO" id="GO:0003677">
    <property type="term" value="F:DNA binding"/>
    <property type="evidence" value="ECO:0007669"/>
    <property type="project" value="UniProtKB-UniRule"/>
</dbReference>
<reference evidence="8 9" key="1">
    <citation type="submission" date="2022-05" db="EMBL/GenBank/DDBJ databases">
        <title>Chromosome-level reference genomes for two strains of Caenorhabditis briggsae: an improved platform for comparative genomics.</title>
        <authorList>
            <person name="Stevens L."/>
            <person name="Andersen E.C."/>
        </authorList>
    </citation>
    <scope>NUCLEOTIDE SEQUENCE [LARGE SCALE GENOMIC DNA]</scope>
    <source>
        <strain evidence="8">QX1410_ONT</strain>
        <tissue evidence="8">Whole-organism</tissue>
    </source>
</reference>
<evidence type="ECO:0000256" key="1">
    <source>
        <dbReference type="ARBA" id="ARBA00023015"/>
    </source>
</evidence>
<evidence type="ECO:0000256" key="2">
    <source>
        <dbReference type="ARBA" id="ARBA00023125"/>
    </source>
</evidence>
<feature type="domain" description="T-box" evidence="7">
    <location>
        <begin position="51"/>
        <end position="175"/>
    </location>
</feature>
<gene>
    <name evidence="8" type="ORF">L3Y34_003458</name>
</gene>
<keyword evidence="2 5" id="KW-0238">DNA-binding</keyword>
<dbReference type="Pfam" id="PF00907">
    <property type="entry name" value="T-box"/>
    <property type="match status" value="1"/>
</dbReference>
<keyword evidence="3" id="KW-0804">Transcription</keyword>
<dbReference type="GO" id="GO:0003700">
    <property type="term" value="F:DNA-binding transcription factor activity"/>
    <property type="evidence" value="ECO:0007669"/>
    <property type="project" value="InterPro"/>
</dbReference>
<keyword evidence="4 5" id="KW-0539">Nucleus</keyword>
<feature type="compositionally biased region" description="Basic and acidic residues" evidence="6">
    <location>
        <begin position="187"/>
        <end position="200"/>
    </location>
</feature>
<dbReference type="InterPro" id="IPR046360">
    <property type="entry name" value="T-box_DNA-bd"/>
</dbReference>
<dbReference type="Proteomes" id="UP000827892">
    <property type="component" value="Chromosome IV"/>
</dbReference>
<comment type="caution">
    <text evidence="5">Lacks conserved residue(s) required for the propagation of feature annotation.</text>
</comment>
<name>A0AAE9D458_CAEBR</name>
<dbReference type="InterPro" id="IPR008967">
    <property type="entry name" value="p53-like_TF_DNA-bd_sf"/>
</dbReference>